<dbReference type="GO" id="GO:0005886">
    <property type="term" value="C:plasma membrane"/>
    <property type="evidence" value="ECO:0007669"/>
    <property type="project" value="UniProtKB-SubCell"/>
</dbReference>
<dbReference type="UniPathway" id="UPA00834">
    <property type="reaction ID" value="UER00712"/>
</dbReference>
<dbReference type="FunFam" id="1.10.357.140:FF:000001">
    <property type="entry name" value="Protoheme IX farnesyltransferase"/>
    <property type="match status" value="1"/>
</dbReference>
<dbReference type="InterPro" id="IPR000537">
    <property type="entry name" value="UbiA_prenyltransferase"/>
</dbReference>
<evidence type="ECO:0000256" key="5">
    <source>
        <dbReference type="ARBA" id="ARBA00022989"/>
    </source>
</evidence>
<dbReference type="InterPro" id="IPR006369">
    <property type="entry name" value="Protohaem_IX_farnesylTrfase"/>
</dbReference>
<comment type="miscellaneous">
    <text evidence="9">Carbon 2 of the heme B porphyrin ring is defined according to the Fischer nomenclature.</text>
</comment>
<comment type="catalytic activity">
    <reaction evidence="8 9">
        <text>heme b + (2E,6E)-farnesyl diphosphate + H2O = Fe(II)-heme o + diphosphate</text>
        <dbReference type="Rhea" id="RHEA:28070"/>
        <dbReference type="ChEBI" id="CHEBI:15377"/>
        <dbReference type="ChEBI" id="CHEBI:33019"/>
        <dbReference type="ChEBI" id="CHEBI:60344"/>
        <dbReference type="ChEBI" id="CHEBI:60530"/>
        <dbReference type="ChEBI" id="CHEBI:175763"/>
        <dbReference type="EC" id="2.5.1.141"/>
    </reaction>
</comment>
<dbReference type="Pfam" id="PF01040">
    <property type="entry name" value="UbiA"/>
    <property type="match status" value="1"/>
</dbReference>
<dbReference type="InterPro" id="IPR044878">
    <property type="entry name" value="UbiA_sf"/>
</dbReference>
<keyword evidence="2 9" id="KW-1003">Cell membrane</keyword>
<keyword evidence="6 9" id="KW-0350">Heme biosynthesis</keyword>
<dbReference type="Gene3D" id="1.10.357.140">
    <property type="entry name" value="UbiA prenyltransferase"/>
    <property type="match status" value="1"/>
</dbReference>
<dbReference type="RefSeq" id="WP_092847449.1">
    <property type="nucleotide sequence ID" value="NZ_FOPY01000010.1"/>
</dbReference>
<evidence type="ECO:0000256" key="1">
    <source>
        <dbReference type="ARBA" id="ARBA00004651"/>
    </source>
</evidence>
<keyword evidence="3 9" id="KW-0808">Transferase</keyword>
<dbReference type="GO" id="GO:0048034">
    <property type="term" value="P:heme O biosynthetic process"/>
    <property type="evidence" value="ECO:0007669"/>
    <property type="project" value="UniProtKB-UniRule"/>
</dbReference>
<dbReference type="NCBIfam" id="TIGR01473">
    <property type="entry name" value="cyoE_ctaB"/>
    <property type="match status" value="1"/>
</dbReference>
<evidence type="ECO:0000256" key="6">
    <source>
        <dbReference type="ARBA" id="ARBA00023133"/>
    </source>
</evidence>
<feature type="transmembrane region" description="Helical" evidence="9">
    <location>
        <begin position="208"/>
        <end position="226"/>
    </location>
</feature>
<evidence type="ECO:0000256" key="9">
    <source>
        <dbReference type="HAMAP-Rule" id="MF_00154"/>
    </source>
</evidence>
<evidence type="ECO:0000256" key="8">
    <source>
        <dbReference type="ARBA" id="ARBA00047690"/>
    </source>
</evidence>
<reference evidence="10 11" key="1">
    <citation type="submission" date="2016-10" db="EMBL/GenBank/DDBJ databases">
        <authorList>
            <person name="de Groot N.N."/>
        </authorList>
    </citation>
    <scope>NUCLEOTIDE SEQUENCE [LARGE SCALE GENOMIC DNA]</scope>
    <source>
        <strain evidence="10 11">CGMCC 1.6848</strain>
    </source>
</reference>
<evidence type="ECO:0000313" key="10">
    <source>
        <dbReference type="EMBL" id="SFH83315.1"/>
    </source>
</evidence>
<gene>
    <name evidence="9" type="primary">cyoE</name>
    <name evidence="10" type="ORF">SAMN04487959_11094</name>
</gene>
<dbReference type="NCBIfam" id="NF003348">
    <property type="entry name" value="PRK04375.1-1"/>
    <property type="match status" value="1"/>
</dbReference>
<dbReference type="EMBL" id="FOPY01000010">
    <property type="protein sequence ID" value="SFH83315.1"/>
    <property type="molecule type" value="Genomic_DNA"/>
</dbReference>
<comment type="function">
    <text evidence="9">Converts heme B (protoheme IX) to heme O by substitution of the vinyl group on carbon 2 of heme B porphyrin ring with a hydroxyethyl farnesyl side group.</text>
</comment>
<protein>
    <recommendedName>
        <fullName evidence="9">Protoheme IX farnesyltransferase</fullName>
        <ecNumber evidence="9">2.5.1.141</ecNumber>
    </recommendedName>
    <alternativeName>
        <fullName evidence="9">Heme B farnesyltransferase</fullName>
    </alternativeName>
    <alternativeName>
        <fullName evidence="9">Heme O synthase</fullName>
    </alternativeName>
</protein>
<feature type="transmembrane region" description="Helical" evidence="9">
    <location>
        <begin position="12"/>
        <end position="29"/>
    </location>
</feature>
<name>A0A1I3D9D3_9GAMM</name>
<evidence type="ECO:0000256" key="3">
    <source>
        <dbReference type="ARBA" id="ARBA00022679"/>
    </source>
</evidence>
<dbReference type="CDD" id="cd13957">
    <property type="entry name" value="PT_UbiA_Cox10"/>
    <property type="match status" value="1"/>
</dbReference>
<feature type="transmembrane region" description="Helical" evidence="9">
    <location>
        <begin position="133"/>
        <end position="155"/>
    </location>
</feature>
<keyword evidence="11" id="KW-1185">Reference proteome</keyword>
<evidence type="ECO:0000313" key="11">
    <source>
        <dbReference type="Proteomes" id="UP000199040"/>
    </source>
</evidence>
<comment type="similarity">
    <text evidence="9">Belongs to the UbiA prenyltransferase family. Protoheme IX farnesyltransferase subfamily.</text>
</comment>
<keyword evidence="5 9" id="KW-1133">Transmembrane helix</keyword>
<dbReference type="InterPro" id="IPR030470">
    <property type="entry name" value="UbiA_prenylTrfase_CS"/>
</dbReference>
<organism evidence="10 11">
    <name type="scientific">Modicisalibacter xianhensis</name>
    <dbReference type="NCBI Taxonomy" id="442341"/>
    <lineage>
        <taxon>Bacteria</taxon>
        <taxon>Pseudomonadati</taxon>
        <taxon>Pseudomonadota</taxon>
        <taxon>Gammaproteobacteria</taxon>
        <taxon>Oceanospirillales</taxon>
        <taxon>Halomonadaceae</taxon>
        <taxon>Modicisalibacter</taxon>
    </lineage>
</organism>
<evidence type="ECO:0000256" key="2">
    <source>
        <dbReference type="ARBA" id="ARBA00022475"/>
    </source>
</evidence>
<keyword evidence="7 9" id="KW-0472">Membrane</keyword>
<feature type="transmembrane region" description="Helical" evidence="9">
    <location>
        <begin position="161"/>
        <end position="182"/>
    </location>
</feature>
<feature type="transmembrane region" description="Helical" evidence="9">
    <location>
        <begin position="80"/>
        <end position="102"/>
    </location>
</feature>
<dbReference type="GO" id="GO:0008495">
    <property type="term" value="F:protoheme IX farnesyltransferase activity"/>
    <property type="evidence" value="ECO:0007669"/>
    <property type="project" value="UniProtKB-UniRule"/>
</dbReference>
<feature type="transmembrane region" description="Helical" evidence="9">
    <location>
        <begin position="35"/>
        <end position="59"/>
    </location>
</feature>
<feature type="transmembrane region" description="Helical" evidence="9">
    <location>
        <begin position="108"/>
        <end position="126"/>
    </location>
</feature>
<dbReference type="AlphaFoldDB" id="A0A1I3D9D3"/>
<keyword evidence="4 9" id="KW-0812">Transmembrane</keyword>
<dbReference type="HAMAP" id="MF_00154">
    <property type="entry name" value="CyoE_CtaB"/>
    <property type="match status" value="1"/>
</dbReference>
<feature type="transmembrane region" description="Helical" evidence="9">
    <location>
        <begin position="232"/>
        <end position="251"/>
    </location>
</feature>
<accession>A0A1I3D9D3</accession>
<comment type="pathway">
    <text evidence="9">Porphyrin-containing compound metabolism; heme O biosynthesis; heme O from protoheme: step 1/1.</text>
</comment>
<dbReference type="EC" id="2.5.1.141" evidence="9"/>
<dbReference type="STRING" id="442341.SAMN04487959_11094"/>
<dbReference type="PROSITE" id="PS00943">
    <property type="entry name" value="UBIA"/>
    <property type="match status" value="1"/>
</dbReference>
<dbReference type="Proteomes" id="UP000199040">
    <property type="component" value="Unassembled WGS sequence"/>
</dbReference>
<dbReference type="PANTHER" id="PTHR43448:SF2">
    <property type="entry name" value="PROTOHEME IX FARNESYLTRANSFERASE, MITOCHONDRIAL"/>
    <property type="match status" value="1"/>
</dbReference>
<comment type="subcellular location">
    <subcellularLocation>
        <location evidence="1 9">Cell membrane</location>
        <topology evidence="1 9">Multi-pass membrane protein</topology>
    </subcellularLocation>
</comment>
<evidence type="ECO:0000256" key="4">
    <source>
        <dbReference type="ARBA" id="ARBA00022692"/>
    </source>
</evidence>
<evidence type="ECO:0000256" key="7">
    <source>
        <dbReference type="ARBA" id="ARBA00023136"/>
    </source>
</evidence>
<proteinExistence type="inferred from homology"/>
<feature type="transmembrane region" description="Helical" evidence="9">
    <location>
        <begin position="263"/>
        <end position="280"/>
    </location>
</feature>
<dbReference type="PANTHER" id="PTHR43448">
    <property type="entry name" value="PROTOHEME IX FARNESYLTRANSFERASE, MITOCHONDRIAL"/>
    <property type="match status" value="1"/>
</dbReference>
<sequence length="307" mass="33082">MIKLYLNLTKPGIIFGNLISVTGGYFLAARGEFDLPLFLATLAGVALVIASGCVFNNVIDRDIDVKMERTRNRALARGLVSPRIALAYATALGLAGFALLYWGANPLAALFAVLGFFVYVVLYSLYLKRNSVYGTLVGSLSGATPPVIGYCAASGQFDMGGAILLLIFSLWQMPHSYAIAIFRFNDYRAASIPVLPVKKGIAAAKRSIVLYIVAFMAAALALSLLGYAGYGYFAVAATMSLYWLYLASLGYRKSDDNAWAKKQFAFSIVMITALSVMMAVDFQGEPATMLADAQPQIDSFLRASLSL</sequence>